<keyword evidence="1" id="KW-0472">Membrane</keyword>
<gene>
    <name evidence="2" type="ORF">F6U93_01130</name>
</gene>
<proteinExistence type="predicted"/>
<dbReference type="AlphaFoldDB" id="A0A6N6MPM4"/>
<dbReference type="EMBL" id="WAAT01000004">
    <property type="protein sequence ID" value="KAB1071359.1"/>
    <property type="molecule type" value="Genomic_DNA"/>
</dbReference>
<reference evidence="2 3" key="1">
    <citation type="submission" date="2019-09" db="EMBL/GenBank/DDBJ databases">
        <authorList>
            <person name="Cao W.R."/>
        </authorList>
    </citation>
    <scope>NUCLEOTIDE SEQUENCE [LARGE SCALE GENOMIC DNA]</scope>
    <source>
        <strain evidence="2 3">B1N29</strain>
    </source>
</reference>
<evidence type="ECO:0000313" key="2">
    <source>
        <dbReference type="EMBL" id="KAB1071359.1"/>
    </source>
</evidence>
<organism evidence="2 3">
    <name type="scientific">Pseudotamlana haliotis</name>
    <dbReference type="NCBI Taxonomy" id="2614804"/>
    <lineage>
        <taxon>Bacteria</taxon>
        <taxon>Pseudomonadati</taxon>
        <taxon>Bacteroidota</taxon>
        <taxon>Flavobacteriia</taxon>
        <taxon>Flavobacteriales</taxon>
        <taxon>Flavobacteriaceae</taxon>
        <taxon>Pseudotamlana</taxon>
    </lineage>
</organism>
<dbReference type="Proteomes" id="UP000441333">
    <property type="component" value="Unassembled WGS sequence"/>
</dbReference>
<evidence type="ECO:0000313" key="3">
    <source>
        <dbReference type="Proteomes" id="UP000441333"/>
    </source>
</evidence>
<sequence length="55" mass="6280">MLALYNLLLQIPMGTPNPDDNQKVDLSNPVEIIVFIVIPIAIIALYIFWRGKKKK</sequence>
<keyword evidence="3" id="KW-1185">Reference proteome</keyword>
<protein>
    <submittedName>
        <fullName evidence="2">Adenylosuccinate synthetase</fullName>
    </submittedName>
</protein>
<keyword evidence="1" id="KW-1133">Transmembrane helix</keyword>
<name>A0A6N6MPM4_9FLAO</name>
<feature type="transmembrane region" description="Helical" evidence="1">
    <location>
        <begin position="32"/>
        <end position="49"/>
    </location>
</feature>
<accession>A0A6N6MPM4</accession>
<comment type="caution">
    <text evidence="2">The sequence shown here is derived from an EMBL/GenBank/DDBJ whole genome shotgun (WGS) entry which is preliminary data.</text>
</comment>
<keyword evidence="1" id="KW-0812">Transmembrane</keyword>
<evidence type="ECO:0000256" key="1">
    <source>
        <dbReference type="SAM" id="Phobius"/>
    </source>
</evidence>
<dbReference type="RefSeq" id="WP_150936011.1">
    <property type="nucleotide sequence ID" value="NZ_WAAT01000004.1"/>
</dbReference>